<dbReference type="AlphaFoldDB" id="A0A814DLW7"/>
<dbReference type="Proteomes" id="UP000663845">
    <property type="component" value="Unassembled WGS sequence"/>
</dbReference>
<keyword evidence="2" id="KW-0812">Transmembrane</keyword>
<keyword evidence="2" id="KW-0472">Membrane</keyword>
<feature type="transmembrane region" description="Helical" evidence="2">
    <location>
        <begin position="225"/>
        <end position="251"/>
    </location>
</feature>
<gene>
    <name evidence="3" type="ORF">JYZ213_LOCUS13562</name>
</gene>
<feature type="region of interest" description="Disordered" evidence="1">
    <location>
        <begin position="1"/>
        <end position="20"/>
    </location>
</feature>
<evidence type="ECO:0000256" key="1">
    <source>
        <dbReference type="SAM" id="MobiDB-lite"/>
    </source>
</evidence>
<evidence type="ECO:0000256" key="2">
    <source>
        <dbReference type="SAM" id="Phobius"/>
    </source>
</evidence>
<comment type="caution">
    <text evidence="3">The sequence shown here is derived from an EMBL/GenBank/DDBJ whole genome shotgun (WGS) entry which is preliminary data.</text>
</comment>
<keyword evidence="2" id="KW-1133">Transmembrane helix</keyword>
<feature type="transmembrane region" description="Helical" evidence="2">
    <location>
        <begin position="257"/>
        <end position="278"/>
    </location>
</feature>
<accession>A0A814DLW7</accession>
<name>A0A814DLW7_9BILA</name>
<proteinExistence type="predicted"/>
<reference evidence="3" key="1">
    <citation type="submission" date="2021-02" db="EMBL/GenBank/DDBJ databases">
        <authorList>
            <person name="Nowell W R."/>
        </authorList>
    </citation>
    <scope>NUCLEOTIDE SEQUENCE</scope>
</reference>
<protein>
    <submittedName>
        <fullName evidence="3">Uncharacterized protein</fullName>
    </submittedName>
</protein>
<dbReference type="EMBL" id="CAJNOG010000109">
    <property type="protein sequence ID" value="CAF0955868.1"/>
    <property type="molecule type" value="Genomic_DNA"/>
</dbReference>
<sequence>MASNIDSSAADTDQSTVEENSTVSINSLVVELMDSRLPIRELASFQELVAAHTNLQPVVEGMARDNSLVDRINNHSNADIATMADSADALRSVCRISNALQNERLSQEAIEVINTEGAILVNNLNIIFSRTVIEVRENTRALLEAVAENERTRIDPVINELIQQQIEITRNISADPRQAYEQIQQVNEIGDRLNIQIETVEPNENANVRRVADYNSKYSRYAVRVLFVSAAVVGMCASVAYLAPIVISTIAAASTGVAGTVALQIGGRLVASAALGAATNKK</sequence>
<evidence type="ECO:0000313" key="4">
    <source>
        <dbReference type="Proteomes" id="UP000663845"/>
    </source>
</evidence>
<organism evidence="3 4">
    <name type="scientific">Adineta steineri</name>
    <dbReference type="NCBI Taxonomy" id="433720"/>
    <lineage>
        <taxon>Eukaryota</taxon>
        <taxon>Metazoa</taxon>
        <taxon>Spiralia</taxon>
        <taxon>Gnathifera</taxon>
        <taxon>Rotifera</taxon>
        <taxon>Eurotatoria</taxon>
        <taxon>Bdelloidea</taxon>
        <taxon>Adinetida</taxon>
        <taxon>Adinetidae</taxon>
        <taxon>Adineta</taxon>
    </lineage>
</organism>
<evidence type="ECO:0000313" key="3">
    <source>
        <dbReference type="EMBL" id="CAF0955868.1"/>
    </source>
</evidence>